<feature type="region of interest" description="Disordered" evidence="1">
    <location>
        <begin position="1365"/>
        <end position="1408"/>
    </location>
</feature>
<dbReference type="Gene3D" id="3.40.50.300">
    <property type="entry name" value="P-loop containing nucleotide triphosphate hydrolases"/>
    <property type="match status" value="1"/>
</dbReference>
<dbReference type="InterPro" id="IPR025662">
    <property type="entry name" value="Sigma_54_int_dom_ATP-bd_1"/>
</dbReference>
<evidence type="ECO:0000259" key="4">
    <source>
        <dbReference type="Pfam" id="PF26633"/>
    </source>
</evidence>
<dbReference type="PROSITE" id="PS00675">
    <property type="entry name" value="SIGMA54_INTERACT_1"/>
    <property type="match status" value="1"/>
</dbReference>
<name>A0AAN8EFT4_9EURO</name>
<dbReference type="Pfam" id="PF24676">
    <property type="entry name" value="DUF7656"/>
    <property type="match status" value="1"/>
</dbReference>
<reference evidence="5 6" key="1">
    <citation type="submission" date="2022-12" db="EMBL/GenBank/DDBJ databases">
        <title>Genomic features and morphological characterization of a novel Knufia sp. strain isolated from spacecraft assembly facility.</title>
        <authorList>
            <person name="Teixeira M."/>
            <person name="Chander A.M."/>
            <person name="Stajich J.E."/>
            <person name="Venkateswaran K."/>
        </authorList>
    </citation>
    <scope>NUCLEOTIDE SEQUENCE [LARGE SCALE GENOMIC DNA]</scope>
    <source>
        <strain evidence="5 6">FJI-L2-BK-P2</strain>
    </source>
</reference>
<organism evidence="5 6">
    <name type="scientific">Knufia fluminis</name>
    <dbReference type="NCBI Taxonomy" id="191047"/>
    <lineage>
        <taxon>Eukaryota</taxon>
        <taxon>Fungi</taxon>
        <taxon>Dikarya</taxon>
        <taxon>Ascomycota</taxon>
        <taxon>Pezizomycotina</taxon>
        <taxon>Eurotiomycetes</taxon>
        <taxon>Chaetothyriomycetidae</taxon>
        <taxon>Chaetothyriales</taxon>
        <taxon>Trichomeriaceae</taxon>
        <taxon>Knufia</taxon>
    </lineage>
</organism>
<feature type="domain" description="SNTX MACPF/CDC-like" evidence="2">
    <location>
        <begin position="7"/>
        <end position="166"/>
    </location>
</feature>
<dbReference type="Pfam" id="PF26633">
    <property type="entry name" value="DUF8206"/>
    <property type="match status" value="1"/>
</dbReference>
<dbReference type="SUPFAM" id="SSF52540">
    <property type="entry name" value="P-loop containing nucleoside triphosphate hydrolases"/>
    <property type="match status" value="1"/>
</dbReference>
<gene>
    <name evidence="5" type="ORF">OHC33_008456</name>
</gene>
<keyword evidence="6" id="KW-1185">Reference proteome</keyword>
<comment type="caution">
    <text evidence="5">The sequence shown here is derived from an EMBL/GenBank/DDBJ whole genome shotgun (WGS) entry which is preliminary data.</text>
</comment>
<evidence type="ECO:0000259" key="3">
    <source>
        <dbReference type="Pfam" id="PF24676"/>
    </source>
</evidence>
<accession>A0AAN8EFT4</accession>
<evidence type="ECO:0000313" key="6">
    <source>
        <dbReference type="Proteomes" id="UP001316803"/>
    </source>
</evidence>
<evidence type="ECO:0008006" key="7">
    <source>
        <dbReference type="Google" id="ProtNLM"/>
    </source>
</evidence>
<dbReference type="PANTHER" id="PTHR32046">
    <property type="entry name" value="G DOMAIN-CONTAINING PROTEIN"/>
    <property type="match status" value="1"/>
</dbReference>
<dbReference type="Proteomes" id="UP001316803">
    <property type="component" value="Unassembled WGS sequence"/>
</dbReference>
<evidence type="ECO:0000259" key="2">
    <source>
        <dbReference type="Pfam" id="PF24674"/>
    </source>
</evidence>
<evidence type="ECO:0000313" key="5">
    <source>
        <dbReference type="EMBL" id="KAK5950513.1"/>
    </source>
</evidence>
<dbReference type="InterPro" id="IPR058519">
    <property type="entry name" value="DUF8206"/>
</dbReference>
<dbReference type="Pfam" id="PF24674">
    <property type="entry name" value="MACPF_SNTX"/>
    <property type="match status" value="1"/>
</dbReference>
<dbReference type="InterPro" id="IPR056073">
    <property type="entry name" value="DUF7656"/>
</dbReference>
<dbReference type="EMBL" id="JAKLMC020000026">
    <property type="protein sequence ID" value="KAK5950513.1"/>
    <property type="molecule type" value="Genomic_DNA"/>
</dbReference>
<proteinExistence type="predicted"/>
<dbReference type="PANTHER" id="PTHR32046:SF11">
    <property type="entry name" value="IMMUNE-ASSOCIATED NUCLEOTIDE-BINDING PROTEIN 10-LIKE"/>
    <property type="match status" value="1"/>
</dbReference>
<feature type="region of interest" description="Disordered" evidence="1">
    <location>
        <begin position="1424"/>
        <end position="1444"/>
    </location>
</feature>
<sequence length="1495" mass="169071">MADGTLKRPAFGWIAELGTLYDARTDNFLQQSLLLKEPPENAMTVRYNSSILCRSFCKETLNDRFRHFGIEHDLQASILAELTRSMGASEHVYCQHDDANVVQGSFYRTVSVFDENLDFTKSGLTGSISLNAGDALSATHVVAGIEWGAQTVICAKHSLRQGEDREALERELKHFLDRLEHASTPGDFVQNDNFTITVYTDLKEPHETIHLKSFGHAFNFLQKQISLLETDPAPLNYILLPLSVLSTMGLVQNPTGAVSAQPSPQCVERLSNALEHLQCRPQAESYYNYIKRYRFCVPAEHIREVEQYIKDVKVVEASFKDDTTDILQRLRHGVYDTSHIEQLLLNLETGNTSPQRSQKLLHAYVSKIHFVNTVISEGGKYVDYAGPALDRELSTLRSKDAYVMFFNTQVMKDPRSWPPHLALLKNLLGERGNSIAILVVDNVMQHRAGGPLKHAYIAKYANSVVVTEDCLALKTFLDTQCVASYDPKKCDRNMRERPVQRRPVKIGCPGSSCSNTEHEWICAKCYTSVEYGYIDKYIYCDCGACHFMHWEFPCNDPRHGSTYERHNSRDLLQMLRSLKTFEEINILILGETGVGKSTFINAFINYLTYPSLQEALGNESLVHVIPCSFSTQYKDPKDPTGRFVQKDIKIGSDEAEADGSLGQSATQKTTVHAIWIGSSMIRLIDTPGIGDVRGAEQDKRNMADILSVLRGYERLHCVLMLLKPNNARLNVMFRFCIKELLTHLHRSAARNMVFGFTNTRGSNYTPGATFKPLEHLLSEHNDRNLGLFERNVYCFDSESFRYLAAKKKGVDLGYLEDYSRSWLQSEKESHRLLDHIKTLTPHEVKSTMSLNETRALIAQLTKPMAEIAQQIKASIALGEDEIRELETTRMTRSELEGKLHVQQKVLKAHQLDRPRTVCAHRNCIDFQNDGQEGILRTIYKTKCHNPCYLENVPVEKAGTPELIRCWAFNGQGTCRGCHHHWQEHLHVLFELKEETTTVKDETIDETIRHHTDSMTLRQAAIKKRANAIKEFEHEHKAIQAATARFSLYLKKNSITPYNDATIEYLDHLIKKELEKVQAGGPLKRLKELETYKAQYAQLVEVFTLNLQHGGGERVLDTAGVEAEVQKLYSLKHYGTNLRRLRQVVEVAHAATFREKPYQVKQKKWTSLNFMTGYWNEDARAKPTRSMPLTQSAPAPLVETRTHYIPQISSSERLRAKTQDAQRVASPLFPQRPLPMSSPWRTSAKLDGTSYDAHTTPRSMAGALTFAVPAATSVNRPMTSSSIAESFLLTPANTFEQRSKGPLDGNRLHHAQPASVFEGNNSIHDNTTPQSPYTWLDPSFAELPSWNSPHPPPGMRHRANANIFPVPENEGMGSPQLARRKGGDDRYGDQNYRPRHQSGTASTLHSVSMPWDSTNTYSSELNRNHSVAGTAAPPPPYSELSRRDTSRLSLHDRFGNDDGSPLPTNIRADRPELAGGRKLSIRQRIMPTGGFWTRRR</sequence>
<feature type="domain" description="DUF8206" evidence="4">
    <location>
        <begin position="910"/>
        <end position="990"/>
    </location>
</feature>
<feature type="compositionally biased region" description="Polar residues" evidence="1">
    <location>
        <begin position="1396"/>
        <end position="1408"/>
    </location>
</feature>
<dbReference type="InterPro" id="IPR056072">
    <property type="entry name" value="SNTX_MACPF/CDC-like_dom"/>
</dbReference>
<dbReference type="InterPro" id="IPR027417">
    <property type="entry name" value="P-loop_NTPase"/>
</dbReference>
<protein>
    <recommendedName>
        <fullName evidence="7">G domain-containing protein</fullName>
    </recommendedName>
</protein>
<feature type="domain" description="DUF7656" evidence="3">
    <location>
        <begin position="374"/>
        <end position="472"/>
    </location>
</feature>
<evidence type="ECO:0000256" key="1">
    <source>
        <dbReference type="SAM" id="MobiDB-lite"/>
    </source>
</evidence>